<name>A0AAD9Z2V9_9LECA</name>
<proteinExistence type="predicted"/>
<feature type="region of interest" description="Disordered" evidence="1">
    <location>
        <begin position="69"/>
        <end position="100"/>
    </location>
</feature>
<protein>
    <submittedName>
        <fullName evidence="2">Uncharacterized protein</fullName>
    </submittedName>
</protein>
<comment type="caution">
    <text evidence="2">The sequence shown here is derived from an EMBL/GenBank/DDBJ whole genome shotgun (WGS) entry which is preliminary data.</text>
</comment>
<dbReference type="EMBL" id="JASNWA010000008">
    <property type="protein sequence ID" value="KAK3170579.1"/>
    <property type="molecule type" value="Genomic_DNA"/>
</dbReference>
<organism evidence="2 3">
    <name type="scientific">Lepraria neglecta</name>
    <dbReference type="NCBI Taxonomy" id="209136"/>
    <lineage>
        <taxon>Eukaryota</taxon>
        <taxon>Fungi</taxon>
        <taxon>Dikarya</taxon>
        <taxon>Ascomycota</taxon>
        <taxon>Pezizomycotina</taxon>
        <taxon>Lecanoromycetes</taxon>
        <taxon>OSLEUM clade</taxon>
        <taxon>Lecanoromycetidae</taxon>
        <taxon>Lecanorales</taxon>
        <taxon>Lecanorineae</taxon>
        <taxon>Stereocaulaceae</taxon>
        <taxon>Lepraria</taxon>
    </lineage>
</organism>
<feature type="region of interest" description="Disordered" evidence="1">
    <location>
        <begin position="1"/>
        <end position="24"/>
    </location>
</feature>
<feature type="compositionally biased region" description="Polar residues" evidence="1">
    <location>
        <begin position="10"/>
        <end position="20"/>
    </location>
</feature>
<accession>A0AAD9Z2V9</accession>
<dbReference type="AlphaFoldDB" id="A0AAD9Z2V9"/>
<evidence type="ECO:0000313" key="2">
    <source>
        <dbReference type="EMBL" id="KAK3170579.1"/>
    </source>
</evidence>
<gene>
    <name evidence="2" type="ORF">OEA41_002660</name>
</gene>
<feature type="region of interest" description="Disordered" evidence="1">
    <location>
        <begin position="327"/>
        <end position="356"/>
    </location>
</feature>
<evidence type="ECO:0000313" key="3">
    <source>
        <dbReference type="Proteomes" id="UP001276659"/>
    </source>
</evidence>
<sequence>MARQRKRQYENMTDYGSENYGSPGWARRGDSFAIWYVPPAPSSAAFVNGSITGEPAAYSSANAQYNDPTVHHYAPPEASMMQHNPNSFARAGEPPRQPMPREMLSFQGKTTDRIRYFDAPTSINATGKFDENQGRQFLQPYHSEANPSAGNVLSLGQGSYDQNSSWATMLQQHSPMSFSDHPAQSIGPLHGDSTKSWGSFDGSAPDAVPFGTTNQYLEQPAKLRASSWSFPGETTGFKSFPDPTDQRRVFQGSTVDCDPSMNSHSHQHGLASQSSISEERCHQGLHQPMLTPQEATRSQKKFSTVPGLAIPMPFYPYDKPIASKEHLDHPNGIANEEGVQALKKPKRKRKDGNTKTRTLTAYGKDHANRVRKAGACYACRRSHVTV</sequence>
<dbReference type="Proteomes" id="UP001276659">
    <property type="component" value="Unassembled WGS sequence"/>
</dbReference>
<reference evidence="2" key="1">
    <citation type="submission" date="2022-11" db="EMBL/GenBank/DDBJ databases">
        <title>Chromosomal genome sequence assembly and mating type (MAT) locus characterization of the leprose asexual lichenized fungus Lepraria neglecta (Nyl.) Erichsen.</title>
        <authorList>
            <person name="Allen J.L."/>
            <person name="Pfeffer B."/>
        </authorList>
    </citation>
    <scope>NUCLEOTIDE SEQUENCE</scope>
    <source>
        <strain evidence="2">Allen 5258</strain>
    </source>
</reference>
<keyword evidence="3" id="KW-1185">Reference proteome</keyword>
<evidence type="ECO:0000256" key="1">
    <source>
        <dbReference type="SAM" id="MobiDB-lite"/>
    </source>
</evidence>